<dbReference type="PROSITE" id="PS50975">
    <property type="entry name" value="ATP_GRASP"/>
    <property type="match status" value="1"/>
</dbReference>
<dbReference type="Pfam" id="PF13535">
    <property type="entry name" value="ATP-grasp_4"/>
    <property type="match status" value="1"/>
</dbReference>
<dbReference type="EMBL" id="BAAAPF010000146">
    <property type="protein sequence ID" value="GAA2132581.1"/>
    <property type="molecule type" value="Genomic_DNA"/>
</dbReference>
<reference evidence="7" key="1">
    <citation type="journal article" date="2019" name="Int. J. Syst. Evol. Microbiol.">
        <title>The Global Catalogue of Microorganisms (GCM) 10K type strain sequencing project: providing services to taxonomists for standard genome sequencing and annotation.</title>
        <authorList>
            <consortium name="The Broad Institute Genomics Platform"/>
            <consortium name="The Broad Institute Genome Sequencing Center for Infectious Disease"/>
            <person name="Wu L."/>
            <person name="Ma J."/>
        </authorList>
    </citation>
    <scope>NUCLEOTIDE SEQUENCE [LARGE SCALE GENOMIC DNA]</scope>
    <source>
        <strain evidence="7">JCM 15481</strain>
    </source>
</reference>
<evidence type="ECO:0000313" key="7">
    <source>
        <dbReference type="Proteomes" id="UP001500443"/>
    </source>
</evidence>
<organism evidence="6 7">
    <name type="scientific">Streptomyces synnematoformans</name>
    <dbReference type="NCBI Taxonomy" id="415721"/>
    <lineage>
        <taxon>Bacteria</taxon>
        <taxon>Bacillati</taxon>
        <taxon>Actinomycetota</taxon>
        <taxon>Actinomycetes</taxon>
        <taxon>Kitasatosporales</taxon>
        <taxon>Streptomycetaceae</taxon>
        <taxon>Streptomyces</taxon>
    </lineage>
</organism>
<evidence type="ECO:0000256" key="3">
    <source>
        <dbReference type="ARBA" id="ARBA00022840"/>
    </source>
</evidence>
<dbReference type="PANTHER" id="PTHR43585:SF2">
    <property type="entry name" value="ATP-GRASP ENZYME FSQD"/>
    <property type="match status" value="1"/>
</dbReference>
<evidence type="ECO:0000313" key="6">
    <source>
        <dbReference type="EMBL" id="GAA2132581.1"/>
    </source>
</evidence>
<evidence type="ECO:0000256" key="1">
    <source>
        <dbReference type="ARBA" id="ARBA00022598"/>
    </source>
</evidence>
<dbReference type="Pfam" id="PF18603">
    <property type="entry name" value="LAL_C2"/>
    <property type="match status" value="1"/>
</dbReference>
<dbReference type="Gene3D" id="3.30.470.20">
    <property type="entry name" value="ATP-grasp fold, B domain"/>
    <property type="match status" value="1"/>
</dbReference>
<keyword evidence="3 4" id="KW-0067">ATP-binding</keyword>
<comment type="caution">
    <text evidence="6">The sequence shown here is derived from an EMBL/GenBank/DDBJ whole genome shotgun (WGS) entry which is preliminary data.</text>
</comment>
<evidence type="ECO:0000256" key="2">
    <source>
        <dbReference type="ARBA" id="ARBA00022741"/>
    </source>
</evidence>
<name>A0ABP5KHG4_9ACTN</name>
<protein>
    <submittedName>
        <fullName evidence="6">ATP-grasp domain-containing protein</fullName>
    </submittedName>
</protein>
<sequence>MDSARSEATAAGRPRVLVVGGRLAHVRKARDLGLDVAHVQFPDAYDSGHWPYVDRALLVDYGDTDRLLPLVRALHAAYPVRAAVSLFELGLLPAARINEALGLGGESVETVELLLDKGRMRRHLAARGVSPVASAVGRSAQDVREFAAEHGLPVIVKPARESGSLGVFHVRDQADVDGVAERFRALAGGWTARDLTDAGAFEEFLMEEYLDGPEISVETLSFDGRHVVVAVTDKETGGGGFVETGHAQPSGVPAGVLREVARLVADFLDAVGLRNGPGHTEVKLTSRGPRIVESHNRVGGDRINELTEIAYGVDMERYALAAGLGVVAPLAASPEPRGGAAVRFLTPEPGRVVEVTGAEEVRADPACVELRLDVRPGAVVSPLTWNEDKAGHVLTRGATAAEAVAHGHRLAAAVKIRTEPVP</sequence>
<dbReference type="SUPFAM" id="SSF56059">
    <property type="entry name" value="Glutathione synthetase ATP-binding domain-like"/>
    <property type="match status" value="1"/>
</dbReference>
<dbReference type="Proteomes" id="UP001500443">
    <property type="component" value="Unassembled WGS sequence"/>
</dbReference>
<dbReference type="InterPro" id="IPR040570">
    <property type="entry name" value="LAL_C2"/>
</dbReference>
<keyword evidence="1" id="KW-0436">Ligase</keyword>
<dbReference type="Gene3D" id="3.40.50.20">
    <property type="match status" value="1"/>
</dbReference>
<dbReference type="RefSeq" id="WP_344291470.1">
    <property type="nucleotide sequence ID" value="NZ_BAAAPF010000146.1"/>
</dbReference>
<evidence type="ECO:0000259" key="5">
    <source>
        <dbReference type="PROSITE" id="PS50975"/>
    </source>
</evidence>
<evidence type="ECO:0000256" key="4">
    <source>
        <dbReference type="PROSITE-ProRule" id="PRU00409"/>
    </source>
</evidence>
<gene>
    <name evidence="6" type="ORF">GCM10009802_40960</name>
</gene>
<dbReference type="InterPro" id="IPR052032">
    <property type="entry name" value="ATP-dep_AA_Ligase"/>
</dbReference>
<dbReference type="InterPro" id="IPR011761">
    <property type="entry name" value="ATP-grasp"/>
</dbReference>
<feature type="domain" description="ATP-grasp" evidence="5">
    <location>
        <begin position="121"/>
        <end position="324"/>
    </location>
</feature>
<proteinExistence type="predicted"/>
<keyword evidence="7" id="KW-1185">Reference proteome</keyword>
<keyword evidence="2 4" id="KW-0547">Nucleotide-binding</keyword>
<accession>A0ABP5KHG4</accession>
<dbReference type="InterPro" id="IPR041472">
    <property type="entry name" value="BL00235/CARNS1_N"/>
</dbReference>
<dbReference type="PANTHER" id="PTHR43585">
    <property type="entry name" value="FUMIPYRROLE BIOSYNTHESIS PROTEIN C"/>
    <property type="match status" value="1"/>
</dbReference>
<dbReference type="Pfam" id="PF18130">
    <property type="entry name" value="ATPgrasp_N"/>
    <property type="match status" value="1"/>
</dbReference>